<evidence type="ECO:0000256" key="5">
    <source>
        <dbReference type="RuleBase" id="RU362076"/>
    </source>
</evidence>
<gene>
    <name evidence="6" type="ORF">SAMN05660197_1099</name>
</gene>
<dbReference type="Gene3D" id="2.30.30.910">
    <property type="match status" value="1"/>
</dbReference>
<comment type="function">
    <text evidence="4 5">Required for flagellar hook formation. May act as a scaffolding protein.</text>
</comment>
<evidence type="ECO:0000313" key="6">
    <source>
        <dbReference type="EMBL" id="SMC09293.1"/>
    </source>
</evidence>
<organism evidence="6 7">
    <name type="scientific">Nitratiruptor tergarcus DSM 16512</name>
    <dbReference type="NCBI Taxonomy" id="1069081"/>
    <lineage>
        <taxon>Bacteria</taxon>
        <taxon>Pseudomonadati</taxon>
        <taxon>Campylobacterota</taxon>
        <taxon>Epsilonproteobacteria</taxon>
        <taxon>Nautiliales</taxon>
        <taxon>Nitratiruptoraceae</taxon>
        <taxon>Nitratiruptor</taxon>
    </lineage>
</organism>
<dbReference type="Pfam" id="PF03963">
    <property type="entry name" value="FlgD"/>
    <property type="match status" value="1"/>
</dbReference>
<keyword evidence="3 5" id="KW-1005">Bacterial flagellum biogenesis</keyword>
<evidence type="ECO:0000256" key="4">
    <source>
        <dbReference type="ARBA" id="ARBA00024746"/>
    </source>
</evidence>
<comment type="similarity">
    <text evidence="1 5">Belongs to the FlgD family.</text>
</comment>
<dbReference type="EMBL" id="FWWZ01000001">
    <property type="protein sequence ID" value="SMC09293.1"/>
    <property type="molecule type" value="Genomic_DNA"/>
</dbReference>
<reference evidence="7" key="1">
    <citation type="submission" date="2017-04" db="EMBL/GenBank/DDBJ databases">
        <authorList>
            <person name="Varghese N."/>
            <person name="Submissions S."/>
        </authorList>
    </citation>
    <scope>NUCLEOTIDE SEQUENCE [LARGE SCALE GENOMIC DNA]</scope>
    <source>
        <strain evidence="7">DSM 16512</strain>
    </source>
</reference>
<accession>A0A1W1WU79</accession>
<name>A0A1W1WU79_9BACT</name>
<evidence type="ECO:0000256" key="1">
    <source>
        <dbReference type="ARBA" id="ARBA00010577"/>
    </source>
</evidence>
<dbReference type="STRING" id="1069081.SAMN05660197_1099"/>
<dbReference type="Gene3D" id="2.60.40.4070">
    <property type="match status" value="1"/>
</dbReference>
<dbReference type="AlphaFoldDB" id="A0A1W1WU79"/>
<evidence type="ECO:0000313" key="7">
    <source>
        <dbReference type="Proteomes" id="UP000192602"/>
    </source>
</evidence>
<keyword evidence="7" id="KW-1185">Reference proteome</keyword>
<evidence type="ECO:0000256" key="2">
    <source>
        <dbReference type="ARBA" id="ARBA00016013"/>
    </source>
</evidence>
<proteinExistence type="inferred from homology"/>
<keyword evidence="6" id="KW-0282">Flagellum</keyword>
<protein>
    <recommendedName>
        <fullName evidence="2 5">Basal-body rod modification protein FlgD</fullName>
    </recommendedName>
</protein>
<evidence type="ECO:0000256" key="3">
    <source>
        <dbReference type="ARBA" id="ARBA00022795"/>
    </source>
</evidence>
<dbReference type="InterPro" id="IPR005648">
    <property type="entry name" value="FlgD"/>
</dbReference>
<keyword evidence="6" id="KW-0969">Cilium</keyword>
<dbReference type="Proteomes" id="UP000192602">
    <property type="component" value="Unassembled WGS sequence"/>
</dbReference>
<sequence>MATSAIDTLQGLSGKEIKVYDANYDNSQIDQEGFLKVLLTSFQYQDPFEAQDITKFIDNTVKLRELEVMKNFEDSVNALNNNNTLFMNATNLIGKKVLYEGDNTFVQNGKSEVQFSLKKDANHAVVYLSNEEGDIVAKKEYSDLKANEKYIFEVDDETIEDGYYRVSVVAKEGEERVDAKVKATALVTGIEKDGANIVAIYDKGTIDIANIEKIGG</sequence>
<keyword evidence="6" id="KW-0966">Cell projection</keyword>
<dbReference type="RefSeq" id="WP_084275529.1">
    <property type="nucleotide sequence ID" value="NZ_AP026671.1"/>
</dbReference>
<dbReference type="OrthoDB" id="9785233at2"/>
<dbReference type="GO" id="GO:0044781">
    <property type="term" value="P:bacterial-type flagellum organization"/>
    <property type="evidence" value="ECO:0007669"/>
    <property type="project" value="UniProtKB-UniRule"/>
</dbReference>